<dbReference type="Pfam" id="PF22468">
    <property type="entry name" value="ACT_9"/>
    <property type="match status" value="1"/>
</dbReference>
<name>A0A645DD55_9ZZZZ</name>
<evidence type="ECO:0000313" key="7">
    <source>
        <dbReference type="EMBL" id="MPM87324.1"/>
    </source>
</evidence>
<keyword evidence="3 7" id="KW-0418">Kinase</keyword>
<evidence type="ECO:0000256" key="3">
    <source>
        <dbReference type="ARBA" id="ARBA00022777"/>
    </source>
</evidence>
<reference evidence="7" key="1">
    <citation type="submission" date="2019-08" db="EMBL/GenBank/DDBJ databases">
        <authorList>
            <person name="Kucharzyk K."/>
            <person name="Murdoch R.W."/>
            <person name="Higgins S."/>
            <person name="Loffler F."/>
        </authorList>
    </citation>
    <scope>NUCLEOTIDE SEQUENCE</scope>
</reference>
<keyword evidence="7" id="KW-0808">Transferase</keyword>
<feature type="domain" description="ACT" evidence="6">
    <location>
        <begin position="6"/>
        <end position="64"/>
    </location>
</feature>
<gene>
    <name evidence="7" type="primary">yclM_8</name>
    <name evidence="7" type="ORF">SDC9_134420</name>
</gene>
<sequence length="64" mass="6991">MALIAVVGKVMKRNAGISAKLFNALYESDVNVRMITQGSSEINIIIGVENGDFEKALKVIYEAF</sequence>
<dbReference type="InterPro" id="IPR045865">
    <property type="entry name" value="ACT-like_dom_sf"/>
</dbReference>
<protein>
    <recommendedName>
        <fullName evidence="1">aspartate kinase</fullName>
        <ecNumber evidence="1">2.7.2.4</ecNumber>
    </recommendedName>
</protein>
<evidence type="ECO:0000256" key="5">
    <source>
        <dbReference type="ARBA" id="ARBA00022857"/>
    </source>
</evidence>
<dbReference type="GO" id="GO:0004072">
    <property type="term" value="F:aspartate kinase activity"/>
    <property type="evidence" value="ECO:0007669"/>
    <property type="project" value="UniProtKB-EC"/>
</dbReference>
<dbReference type="InterPro" id="IPR054352">
    <property type="entry name" value="ACT_Aspartokinase"/>
</dbReference>
<evidence type="ECO:0000256" key="4">
    <source>
        <dbReference type="ARBA" id="ARBA00022840"/>
    </source>
</evidence>
<dbReference type="GO" id="GO:0004412">
    <property type="term" value="F:homoserine dehydrogenase activity"/>
    <property type="evidence" value="ECO:0007669"/>
    <property type="project" value="InterPro"/>
</dbReference>
<proteinExistence type="predicted"/>
<comment type="caution">
    <text evidence="7">The sequence shown here is derived from an EMBL/GenBank/DDBJ whole genome shotgun (WGS) entry which is preliminary data.</text>
</comment>
<dbReference type="GO" id="GO:0005524">
    <property type="term" value="F:ATP binding"/>
    <property type="evidence" value="ECO:0007669"/>
    <property type="project" value="UniProtKB-KW"/>
</dbReference>
<evidence type="ECO:0000256" key="2">
    <source>
        <dbReference type="ARBA" id="ARBA00022741"/>
    </source>
</evidence>
<keyword evidence="4" id="KW-0067">ATP-binding</keyword>
<dbReference type="PROSITE" id="PS51671">
    <property type="entry name" value="ACT"/>
    <property type="match status" value="1"/>
</dbReference>
<dbReference type="InterPro" id="IPR011147">
    <property type="entry name" value="Bifunc_Aspkin/hSer_DH"/>
</dbReference>
<dbReference type="PANTHER" id="PTHR43070">
    <property type="match status" value="1"/>
</dbReference>
<dbReference type="AlphaFoldDB" id="A0A645DD55"/>
<keyword evidence="5" id="KW-0521">NADP</keyword>
<evidence type="ECO:0000256" key="1">
    <source>
        <dbReference type="ARBA" id="ARBA00013059"/>
    </source>
</evidence>
<dbReference type="InterPro" id="IPR002912">
    <property type="entry name" value="ACT_dom"/>
</dbReference>
<dbReference type="EC" id="2.7.2.4" evidence="1"/>
<dbReference type="EMBL" id="VSSQ01035168">
    <property type="protein sequence ID" value="MPM87324.1"/>
    <property type="molecule type" value="Genomic_DNA"/>
</dbReference>
<keyword evidence="2" id="KW-0547">Nucleotide-binding</keyword>
<accession>A0A645DD55</accession>
<dbReference type="SUPFAM" id="SSF55021">
    <property type="entry name" value="ACT-like"/>
    <property type="match status" value="1"/>
</dbReference>
<organism evidence="7">
    <name type="scientific">bioreactor metagenome</name>
    <dbReference type="NCBI Taxonomy" id="1076179"/>
    <lineage>
        <taxon>unclassified sequences</taxon>
        <taxon>metagenomes</taxon>
        <taxon>ecological metagenomes</taxon>
    </lineage>
</organism>
<dbReference type="GO" id="GO:0009067">
    <property type="term" value="P:aspartate family amino acid biosynthetic process"/>
    <property type="evidence" value="ECO:0007669"/>
    <property type="project" value="InterPro"/>
</dbReference>
<dbReference type="Gene3D" id="3.30.2130.10">
    <property type="entry name" value="VC0802-like"/>
    <property type="match status" value="1"/>
</dbReference>
<dbReference type="PANTHER" id="PTHR43070:SF3">
    <property type="entry name" value="HOMOSERINE DEHYDROGENASE"/>
    <property type="match status" value="1"/>
</dbReference>
<evidence type="ECO:0000259" key="6">
    <source>
        <dbReference type="PROSITE" id="PS51671"/>
    </source>
</evidence>